<sequence length="42" mass="4778">MDFDDLDTDGDIDDFETSGDFVCALGMMMHFVDNFSLKVVLR</sequence>
<organism evidence="1">
    <name type="scientific">Medicago truncatula</name>
    <name type="common">Barrel medic</name>
    <name type="synonym">Medicago tribuloides</name>
    <dbReference type="NCBI Taxonomy" id="3880"/>
    <lineage>
        <taxon>Eukaryota</taxon>
        <taxon>Viridiplantae</taxon>
        <taxon>Streptophyta</taxon>
        <taxon>Embryophyta</taxon>
        <taxon>Tracheophyta</taxon>
        <taxon>Spermatophyta</taxon>
        <taxon>Magnoliopsida</taxon>
        <taxon>eudicotyledons</taxon>
        <taxon>Gunneridae</taxon>
        <taxon>Pentapetalae</taxon>
        <taxon>rosids</taxon>
        <taxon>fabids</taxon>
        <taxon>Fabales</taxon>
        <taxon>Fabaceae</taxon>
        <taxon>Papilionoideae</taxon>
        <taxon>50 kb inversion clade</taxon>
        <taxon>NPAAA clade</taxon>
        <taxon>Hologalegina</taxon>
        <taxon>IRL clade</taxon>
        <taxon>Trifolieae</taxon>
        <taxon>Medicago</taxon>
    </lineage>
</organism>
<reference evidence="1" key="1">
    <citation type="submission" date="2012-05" db="EMBL/GenBank/DDBJ databases">
        <authorList>
            <person name="Krishnakumar V."/>
            <person name="Cheung F."/>
            <person name="Xiao Y."/>
            <person name="Chan A."/>
            <person name="Moskal W.A."/>
            <person name="Town C.D."/>
        </authorList>
    </citation>
    <scope>NUCLEOTIDE SEQUENCE</scope>
</reference>
<protein>
    <submittedName>
        <fullName evidence="1">Uncharacterized protein</fullName>
    </submittedName>
</protein>
<name>I3S8A8_MEDTR</name>
<dbReference type="AlphaFoldDB" id="I3S8A8"/>
<accession>I3S8A8</accession>
<proteinExistence type="evidence at transcript level"/>
<dbReference type="EMBL" id="BT136705">
    <property type="protein sequence ID" value="AFK36500.1"/>
    <property type="molecule type" value="mRNA"/>
</dbReference>
<evidence type="ECO:0000313" key="1">
    <source>
        <dbReference type="EMBL" id="AFK36500.1"/>
    </source>
</evidence>